<sequence length="65" mass="6861">MTVRLSVVRTASAPSSLRVVCVAMEVLLVGGEGREGEGERREREGRGEGRAAGRAGEWGRGPVIP</sequence>
<evidence type="ECO:0000313" key="2">
    <source>
        <dbReference type="EMBL" id="GHI28187.1"/>
    </source>
</evidence>
<gene>
    <name evidence="2" type="ORF">Shyd_95580</name>
</gene>
<evidence type="ECO:0000256" key="1">
    <source>
        <dbReference type="SAM" id="MobiDB-lite"/>
    </source>
</evidence>
<keyword evidence="3" id="KW-1185">Reference proteome</keyword>
<dbReference type="Proteomes" id="UP001052739">
    <property type="component" value="Unassembled WGS sequence"/>
</dbReference>
<proteinExistence type="predicted"/>
<dbReference type="EMBL" id="BNDW01000120">
    <property type="protein sequence ID" value="GHI28187.1"/>
    <property type="molecule type" value="Genomic_DNA"/>
</dbReference>
<reference evidence="2" key="1">
    <citation type="submission" date="2024-05" db="EMBL/GenBank/DDBJ databases">
        <title>Whole genome shotgun sequence of Streptomyces hydrogenans NBRC 13475.</title>
        <authorList>
            <person name="Komaki H."/>
            <person name="Tamura T."/>
        </authorList>
    </citation>
    <scope>NUCLEOTIDE SEQUENCE</scope>
    <source>
        <strain evidence="2">NBRC 13475</strain>
    </source>
</reference>
<feature type="region of interest" description="Disordered" evidence="1">
    <location>
        <begin position="32"/>
        <end position="65"/>
    </location>
</feature>
<protein>
    <submittedName>
        <fullName evidence="2">Uncharacterized protein</fullName>
    </submittedName>
</protein>
<accession>A0ABQ3PT47</accession>
<name>A0ABQ3PT47_9ACTN</name>
<organism evidence="2 3">
    <name type="scientific">Streptomyces hydrogenans</name>
    <dbReference type="NCBI Taxonomy" id="1873719"/>
    <lineage>
        <taxon>Bacteria</taxon>
        <taxon>Bacillati</taxon>
        <taxon>Actinomycetota</taxon>
        <taxon>Actinomycetes</taxon>
        <taxon>Kitasatosporales</taxon>
        <taxon>Streptomycetaceae</taxon>
        <taxon>Streptomyces</taxon>
    </lineage>
</organism>
<feature type="compositionally biased region" description="Basic and acidic residues" evidence="1">
    <location>
        <begin position="32"/>
        <end position="51"/>
    </location>
</feature>
<comment type="caution">
    <text evidence="2">The sequence shown here is derived from an EMBL/GenBank/DDBJ whole genome shotgun (WGS) entry which is preliminary data.</text>
</comment>
<evidence type="ECO:0000313" key="3">
    <source>
        <dbReference type="Proteomes" id="UP001052739"/>
    </source>
</evidence>